<reference evidence="1 2" key="1">
    <citation type="journal article" date="2020" name="Genomics">
        <title>Complete, high-quality genomes from long-read metagenomic sequencing of two wolf lichen thalli reveals enigmatic genome architecture.</title>
        <authorList>
            <person name="McKenzie S.K."/>
            <person name="Walston R.F."/>
            <person name="Allen J.L."/>
        </authorList>
    </citation>
    <scope>NUCLEOTIDE SEQUENCE [LARGE SCALE GENOMIC DNA]</scope>
    <source>
        <strain evidence="1">WasteWater2</strain>
    </source>
</reference>
<evidence type="ECO:0000313" key="1">
    <source>
        <dbReference type="EMBL" id="KAF6238666.1"/>
    </source>
</evidence>
<dbReference type="Proteomes" id="UP000578531">
    <property type="component" value="Unassembled WGS sequence"/>
</dbReference>
<accession>A0A8H6G1H2</accession>
<evidence type="ECO:0000313" key="2">
    <source>
        <dbReference type="Proteomes" id="UP000578531"/>
    </source>
</evidence>
<gene>
    <name evidence="1" type="ORF">HO173_003172</name>
</gene>
<keyword evidence="2" id="KW-1185">Reference proteome</keyword>
<name>A0A8H6G1H2_9LECA</name>
<dbReference type="RefSeq" id="XP_037167965.1">
    <property type="nucleotide sequence ID" value="XM_037305100.1"/>
</dbReference>
<dbReference type="AlphaFoldDB" id="A0A8H6G1H2"/>
<protein>
    <submittedName>
        <fullName evidence="1">Uncharacterized protein</fullName>
    </submittedName>
</protein>
<proteinExistence type="predicted"/>
<organism evidence="1 2">
    <name type="scientific">Letharia columbiana</name>
    <dbReference type="NCBI Taxonomy" id="112416"/>
    <lineage>
        <taxon>Eukaryota</taxon>
        <taxon>Fungi</taxon>
        <taxon>Dikarya</taxon>
        <taxon>Ascomycota</taxon>
        <taxon>Pezizomycotina</taxon>
        <taxon>Lecanoromycetes</taxon>
        <taxon>OSLEUM clade</taxon>
        <taxon>Lecanoromycetidae</taxon>
        <taxon>Lecanorales</taxon>
        <taxon>Lecanorineae</taxon>
        <taxon>Parmeliaceae</taxon>
        <taxon>Letharia</taxon>
    </lineage>
</organism>
<dbReference type="GeneID" id="59284841"/>
<comment type="caution">
    <text evidence="1">The sequence shown here is derived from an EMBL/GenBank/DDBJ whole genome shotgun (WGS) entry which is preliminary data.</text>
</comment>
<dbReference type="EMBL" id="JACCJC010000008">
    <property type="protein sequence ID" value="KAF6238666.1"/>
    <property type="molecule type" value="Genomic_DNA"/>
</dbReference>
<sequence length="124" mass="14172">MYSVDVLEQGARSAIALSTDFEFFQWEESGVPEGWREKNCYGPYEDHYNCIVFAASGAFLSSDTFRQNLSTRYMIPDHFWTDACQHSNGFFGCEDTYDEGRKLKVHSIDLAIVQSTQALAYSRP</sequence>